<accession>A0AAV7K9A2</accession>
<proteinExistence type="predicted"/>
<evidence type="ECO:0000256" key="1">
    <source>
        <dbReference type="SAM" id="Phobius"/>
    </source>
</evidence>
<keyword evidence="1" id="KW-0472">Membrane</keyword>
<name>A0AAV7K9A2_9METZ</name>
<organism evidence="2 3">
    <name type="scientific">Oopsacas minuta</name>
    <dbReference type="NCBI Taxonomy" id="111878"/>
    <lineage>
        <taxon>Eukaryota</taxon>
        <taxon>Metazoa</taxon>
        <taxon>Porifera</taxon>
        <taxon>Hexactinellida</taxon>
        <taxon>Hexasterophora</taxon>
        <taxon>Lyssacinosida</taxon>
        <taxon>Leucopsacidae</taxon>
        <taxon>Oopsacas</taxon>
    </lineage>
</organism>
<keyword evidence="3" id="KW-1185">Reference proteome</keyword>
<dbReference type="InterPro" id="IPR036291">
    <property type="entry name" value="NAD(P)-bd_dom_sf"/>
</dbReference>
<evidence type="ECO:0000313" key="3">
    <source>
        <dbReference type="Proteomes" id="UP001165289"/>
    </source>
</evidence>
<feature type="transmembrane region" description="Helical" evidence="1">
    <location>
        <begin position="35"/>
        <end position="52"/>
    </location>
</feature>
<keyword evidence="1" id="KW-0812">Transmembrane</keyword>
<comment type="caution">
    <text evidence="2">The sequence shown here is derived from an EMBL/GenBank/DDBJ whole genome shotgun (WGS) entry which is preliminary data.</text>
</comment>
<dbReference type="SUPFAM" id="SSF51735">
    <property type="entry name" value="NAD(P)-binding Rossmann-fold domains"/>
    <property type="match status" value="1"/>
</dbReference>
<dbReference type="Proteomes" id="UP001165289">
    <property type="component" value="Unassembled WGS sequence"/>
</dbReference>
<protein>
    <submittedName>
        <fullName evidence="2">Uncharacterized protein</fullName>
    </submittedName>
</protein>
<sequence>MSSRVYDVHEPKPDCDPGMTYLADKSKIEEPYSKFLSILWAVLLISVFFYSLRLHLKHRRRKLGLSLLTAYKVITVGSVKFTEGESKRRLFLLGLEQGSSWSKACVTSIIEKLSLESFKCEIVVVGRSIPPPDEYHQNVTRYVSADLTEATHLQKLFPEGETGWEDTLVYFATPSHMKDWINSDLEKRISWDAPVNTITHSVRDESTIGRIILVSSAFVLCENTISRKPALKSTQDAHNPISSVNDYFLYLRSVENLLLNKASKKLDTFILRTYETQELISNSPYGHYLRQMTSLRQQRCFVTQPSLLAARITQLVTGHYTTDRKVTNVGEEMDANDFLMDCTPMIPCNLIYFMHTGLHRPLIQFNKFCYDFLGRCPFGVHFNYSTYALFNKYILLPATTTT</sequence>
<keyword evidence="1" id="KW-1133">Transmembrane helix</keyword>
<reference evidence="2 3" key="1">
    <citation type="journal article" date="2023" name="BMC Biol.">
        <title>The compact genome of the sponge Oopsacas minuta (Hexactinellida) is lacking key metazoan core genes.</title>
        <authorList>
            <person name="Santini S."/>
            <person name="Schenkelaars Q."/>
            <person name="Jourda C."/>
            <person name="Duchesne M."/>
            <person name="Belahbib H."/>
            <person name="Rocher C."/>
            <person name="Selva M."/>
            <person name="Riesgo A."/>
            <person name="Vervoort M."/>
            <person name="Leys S.P."/>
            <person name="Kodjabachian L."/>
            <person name="Le Bivic A."/>
            <person name="Borchiellini C."/>
            <person name="Claverie J.M."/>
            <person name="Renard E."/>
        </authorList>
    </citation>
    <scope>NUCLEOTIDE SEQUENCE [LARGE SCALE GENOMIC DNA]</scope>
    <source>
        <strain evidence="2">SPO-2</strain>
    </source>
</reference>
<evidence type="ECO:0000313" key="2">
    <source>
        <dbReference type="EMBL" id="KAI6656861.1"/>
    </source>
</evidence>
<gene>
    <name evidence="2" type="ORF">LOD99_16164</name>
</gene>
<dbReference type="AlphaFoldDB" id="A0AAV7K9A2"/>
<dbReference type="EMBL" id="JAKMXF010000133">
    <property type="protein sequence ID" value="KAI6656861.1"/>
    <property type="molecule type" value="Genomic_DNA"/>
</dbReference>